<evidence type="ECO:0000313" key="3">
    <source>
        <dbReference type="EMBL" id="CAE0455254.1"/>
    </source>
</evidence>
<dbReference type="InterPro" id="IPR003582">
    <property type="entry name" value="ShKT_dom"/>
</dbReference>
<feature type="domain" description="ShKT" evidence="2">
    <location>
        <begin position="74"/>
        <end position="118"/>
    </location>
</feature>
<evidence type="ECO:0000259" key="2">
    <source>
        <dbReference type="PROSITE" id="PS51670"/>
    </source>
</evidence>
<dbReference type="PROSITE" id="PS51670">
    <property type="entry name" value="SHKT"/>
    <property type="match status" value="1"/>
</dbReference>
<feature type="signal peptide" evidence="1">
    <location>
        <begin position="1"/>
        <end position="24"/>
    </location>
</feature>
<protein>
    <recommendedName>
        <fullName evidence="2">ShKT domain-containing protein</fullName>
    </recommendedName>
</protein>
<keyword evidence="1" id="KW-0732">Signal</keyword>
<accession>A0A7S3PTS3</accession>
<sequence length="434" mass="48559">MNSVSNMLFLAATILFVGLSESNGQDEVCTNTRGQFKYKKEPYFCTDVQANKGLCYKHKRFPFKCPVTCGKCPCEDNQVKFTSVLRGDINCRKVARKKKYHCKDKDVMVNCPFTCDMCYDSVTSAPVPAPAVECSIVAELSFPSPSSIPSTGYHDASLSVVKINEDETCQDGITSWNCLHSGKAAVSKGVEGYNDYSTHEFAHIISGKDGTFVFTASHSQYTDMFVPSNVKILINEEEKARVDHNSIEDISIIVKCDSFCNCVIEDRSSCALRAELNFLEPGSENLEFGYHRDDVEVRKIGSDELCNKDTIGDTSWGCTHGGLAAVWNPENTEYYDYHHSAVVDVPNVFGTTIELDVRHNFNDFELYYEKDHRIQGILSVYINDQLMGEYTHPMNKNADTHLASGMVRTTYKGNYLVTAKCDDSCNCQVVKANY</sequence>
<name>A0A7S3PTS3_9STRA</name>
<reference evidence="3" key="1">
    <citation type="submission" date="2021-01" db="EMBL/GenBank/DDBJ databases">
        <authorList>
            <person name="Corre E."/>
            <person name="Pelletier E."/>
            <person name="Niang G."/>
            <person name="Scheremetjew M."/>
            <person name="Finn R."/>
            <person name="Kale V."/>
            <person name="Holt S."/>
            <person name="Cochrane G."/>
            <person name="Meng A."/>
            <person name="Brown T."/>
            <person name="Cohen L."/>
        </authorList>
    </citation>
    <scope>NUCLEOTIDE SEQUENCE</scope>
    <source>
        <strain evidence="3">MM31A-1</strain>
    </source>
</reference>
<proteinExistence type="predicted"/>
<dbReference type="AlphaFoldDB" id="A0A7S3PTS3"/>
<organism evidence="3">
    <name type="scientific">Chaetoceros debilis</name>
    <dbReference type="NCBI Taxonomy" id="122233"/>
    <lineage>
        <taxon>Eukaryota</taxon>
        <taxon>Sar</taxon>
        <taxon>Stramenopiles</taxon>
        <taxon>Ochrophyta</taxon>
        <taxon>Bacillariophyta</taxon>
        <taxon>Coscinodiscophyceae</taxon>
        <taxon>Chaetocerotophycidae</taxon>
        <taxon>Chaetocerotales</taxon>
        <taxon>Chaetocerotaceae</taxon>
        <taxon>Chaetoceros</taxon>
    </lineage>
</organism>
<gene>
    <name evidence="3" type="ORF">CDEB00056_LOCUS95</name>
</gene>
<dbReference type="EMBL" id="HBIO01000132">
    <property type="protein sequence ID" value="CAE0455254.1"/>
    <property type="molecule type" value="Transcribed_RNA"/>
</dbReference>
<feature type="chain" id="PRO_5031051545" description="ShKT domain-containing protein" evidence="1">
    <location>
        <begin position="25"/>
        <end position="434"/>
    </location>
</feature>
<evidence type="ECO:0000256" key="1">
    <source>
        <dbReference type="SAM" id="SignalP"/>
    </source>
</evidence>